<evidence type="ECO:0000313" key="3">
    <source>
        <dbReference type="Proteomes" id="UP001642409"/>
    </source>
</evidence>
<keyword evidence="3" id="KW-1185">Reference proteome</keyword>
<dbReference type="EMBL" id="CAXDID020000281">
    <property type="protein sequence ID" value="CAL6069956.1"/>
    <property type="molecule type" value="Genomic_DNA"/>
</dbReference>
<reference evidence="2 3" key="2">
    <citation type="submission" date="2024-07" db="EMBL/GenBank/DDBJ databases">
        <authorList>
            <person name="Akdeniz Z."/>
        </authorList>
    </citation>
    <scope>NUCLEOTIDE SEQUENCE [LARGE SCALE GENOMIC DNA]</scope>
</reference>
<dbReference type="AlphaFoldDB" id="A0AA86P8Z9"/>
<evidence type="ECO:0000313" key="2">
    <source>
        <dbReference type="EMBL" id="CAL6069956.1"/>
    </source>
</evidence>
<organism evidence="1">
    <name type="scientific">Hexamita inflata</name>
    <dbReference type="NCBI Taxonomy" id="28002"/>
    <lineage>
        <taxon>Eukaryota</taxon>
        <taxon>Metamonada</taxon>
        <taxon>Diplomonadida</taxon>
        <taxon>Hexamitidae</taxon>
        <taxon>Hexamitinae</taxon>
        <taxon>Hexamita</taxon>
    </lineage>
</organism>
<gene>
    <name evidence="1" type="ORF">HINF_LOCUS21688</name>
    <name evidence="2" type="ORF">HINF_LOCUS54224</name>
</gene>
<name>A0AA86P8Z9_9EUKA</name>
<sequence length="196" mass="22541">MDPGFITVSSQFLIPIQLSNSKSIIFAVRSKLQQRYLYIQSLKQILKQVEGRVVVKVLELRAFFCAKAGRSGGDLNFRNHLKLIFFFQALLSVLHIKIVSFHLVVGPGWKDACHQLEVIVVLVHQLEQQGGFFFGPAGYCSYHDYREVEEKTKQDATRICLRLYQLDLQINYGVSSNLQKYFYVLIKIIFDICVGM</sequence>
<comment type="caution">
    <text evidence="1">The sequence shown here is derived from an EMBL/GenBank/DDBJ whole genome shotgun (WGS) entry which is preliminary data.</text>
</comment>
<accession>A0AA86P8Z9</accession>
<evidence type="ECO:0000313" key="1">
    <source>
        <dbReference type="EMBL" id="CAI9934043.1"/>
    </source>
</evidence>
<protein>
    <submittedName>
        <fullName evidence="2">Hypothetical_protein</fullName>
    </submittedName>
</protein>
<dbReference type="EMBL" id="CATOUU010000557">
    <property type="protein sequence ID" value="CAI9934043.1"/>
    <property type="molecule type" value="Genomic_DNA"/>
</dbReference>
<proteinExistence type="predicted"/>
<reference evidence="1" key="1">
    <citation type="submission" date="2023-06" db="EMBL/GenBank/DDBJ databases">
        <authorList>
            <person name="Kurt Z."/>
        </authorList>
    </citation>
    <scope>NUCLEOTIDE SEQUENCE</scope>
</reference>
<dbReference type="Proteomes" id="UP001642409">
    <property type="component" value="Unassembled WGS sequence"/>
</dbReference>